<dbReference type="PANTHER" id="PTHR12558:SF13">
    <property type="entry name" value="CELL DIVISION CYCLE PROTEIN 27 HOMOLOG"/>
    <property type="match status" value="1"/>
</dbReference>
<dbReference type="EMBL" id="CP042433">
    <property type="protein sequence ID" value="QEC54925.1"/>
    <property type="molecule type" value="Genomic_DNA"/>
</dbReference>
<feature type="signal peptide" evidence="2">
    <location>
        <begin position="1"/>
        <end position="23"/>
    </location>
</feature>
<dbReference type="RefSeq" id="WP_146782589.1">
    <property type="nucleotide sequence ID" value="NZ_BAABIO010000006.1"/>
</dbReference>
<gene>
    <name evidence="3" type="ORF">FSB75_03080</name>
</gene>
<feature type="repeat" description="TPR" evidence="1">
    <location>
        <begin position="163"/>
        <end position="196"/>
    </location>
</feature>
<dbReference type="PROSITE" id="PS50005">
    <property type="entry name" value="TPR"/>
    <property type="match status" value="3"/>
</dbReference>
<protein>
    <submittedName>
        <fullName evidence="3">Tetratricopeptide repeat protein</fullName>
    </submittedName>
</protein>
<keyword evidence="1" id="KW-0802">TPR repeat</keyword>
<feature type="chain" id="PRO_5022884354" evidence="2">
    <location>
        <begin position="24"/>
        <end position="346"/>
    </location>
</feature>
<dbReference type="Gene3D" id="1.25.40.10">
    <property type="entry name" value="Tetratricopeptide repeat domain"/>
    <property type="match status" value="3"/>
</dbReference>
<dbReference type="Pfam" id="PF14559">
    <property type="entry name" value="TPR_19"/>
    <property type="match status" value="1"/>
</dbReference>
<dbReference type="OrthoDB" id="672485at2"/>
<reference evidence="3 4" key="1">
    <citation type="journal article" date="2015" name="Int. J. Syst. Evol. Microbiol.">
        <title>Flavisolibacter ginsenosidimutans sp. nov., with ginsenoside-converting activity isolated from soil used for cultivating ginseng.</title>
        <authorList>
            <person name="Zhao Y."/>
            <person name="Liu Q."/>
            <person name="Kang M.S."/>
            <person name="Jin F."/>
            <person name="Yu H."/>
            <person name="Im W.T."/>
        </authorList>
    </citation>
    <scope>NUCLEOTIDE SEQUENCE [LARGE SCALE GENOMIC DNA]</scope>
    <source>
        <strain evidence="3 4">Gsoil 636</strain>
    </source>
</reference>
<name>A0A5B8UEY7_9BACT</name>
<dbReference type="InterPro" id="IPR019734">
    <property type="entry name" value="TPR_rpt"/>
</dbReference>
<dbReference type="InterPro" id="IPR011990">
    <property type="entry name" value="TPR-like_helical_dom_sf"/>
</dbReference>
<dbReference type="Proteomes" id="UP000321204">
    <property type="component" value="Chromosome"/>
</dbReference>
<dbReference type="PANTHER" id="PTHR12558">
    <property type="entry name" value="CELL DIVISION CYCLE 16,23,27"/>
    <property type="match status" value="1"/>
</dbReference>
<feature type="repeat" description="TPR" evidence="1">
    <location>
        <begin position="300"/>
        <end position="333"/>
    </location>
</feature>
<dbReference type="Pfam" id="PF12895">
    <property type="entry name" value="ANAPC3"/>
    <property type="match status" value="1"/>
</dbReference>
<organism evidence="3 4">
    <name type="scientific">Flavisolibacter ginsenosidimutans</name>
    <dbReference type="NCBI Taxonomy" id="661481"/>
    <lineage>
        <taxon>Bacteria</taxon>
        <taxon>Pseudomonadati</taxon>
        <taxon>Bacteroidota</taxon>
        <taxon>Chitinophagia</taxon>
        <taxon>Chitinophagales</taxon>
        <taxon>Chitinophagaceae</taxon>
        <taxon>Flavisolibacter</taxon>
    </lineage>
</organism>
<evidence type="ECO:0000313" key="4">
    <source>
        <dbReference type="Proteomes" id="UP000321204"/>
    </source>
</evidence>
<keyword evidence="4" id="KW-1185">Reference proteome</keyword>
<dbReference type="AlphaFoldDB" id="A0A5B8UEY7"/>
<evidence type="ECO:0000256" key="2">
    <source>
        <dbReference type="SAM" id="SignalP"/>
    </source>
</evidence>
<evidence type="ECO:0000313" key="3">
    <source>
        <dbReference type="EMBL" id="QEC54925.1"/>
    </source>
</evidence>
<accession>A0A5B8UEY7</accession>
<feature type="repeat" description="TPR" evidence="1">
    <location>
        <begin position="129"/>
        <end position="162"/>
    </location>
</feature>
<keyword evidence="2" id="KW-0732">Signal</keyword>
<dbReference type="KEGG" id="fgg:FSB75_03080"/>
<dbReference type="SMART" id="SM00028">
    <property type="entry name" value="TPR"/>
    <property type="match status" value="5"/>
</dbReference>
<proteinExistence type="predicted"/>
<evidence type="ECO:0000256" key="1">
    <source>
        <dbReference type="PROSITE-ProRule" id="PRU00339"/>
    </source>
</evidence>
<sequence length="346" mass="38565">MKIPMQKSVVTAAFAALSLSAFAQTDSSAFYLQKGLDEKVKGRRMEVVKNLEKAYAFNKANLQVVTELGNAYFAVNFLGKAKEKFMQAESLGDKSAATCKQLMNLSFNMRQWPDAVKYAQALKKADAAEKTDYVIGRAYYEQEDLGKAIPALEAAAKDDPTNGEIPHTLATAYTNMQNFKQAIPQFQKALALQPANNRWIYELALVYYGINDNPNALKYMLEAGEKGYRKDNEYTQNLATAYINAGKFNEGLAVMKEVLEKRPTDLGLLDMIAETCYDASKYDDAINYYNKILAVDEKKAEALYMMGMAYQKKGQTDNGRRLCDKAIAMDPSLAGLKTEKKMPGGF</sequence>
<dbReference type="SUPFAM" id="SSF48452">
    <property type="entry name" value="TPR-like"/>
    <property type="match status" value="2"/>
</dbReference>
<dbReference type="Pfam" id="PF13181">
    <property type="entry name" value="TPR_8"/>
    <property type="match status" value="1"/>
</dbReference>